<dbReference type="PANTHER" id="PTHR21716:SF68">
    <property type="entry name" value="TRANSPORT PROTEIN YTVI-RELATED"/>
    <property type="match status" value="1"/>
</dbReference>
<feature type="transmembrane region" description="Helical" evidence="6">
    <location>
        <begin position="230"/>
        <end position="259"/>
    </location>
</feature>
<evidence type="ECO:0000256" key="1">
    <source>
        <dbReference type="ARBA" id="ARBA00004141"/>
    </source>
</evidence>
<feature type="transmembrane region" description="Helical" evidence="6">
    <location>
        <begin position="148"/>
        <end position="168"/>
    </location>
</feature>
<accession>A0A923LN44</accession>
<evidence type="ECO:0000256" key="3">
    <source>
        <dbReference type="ARBA" id="ARBA00022692"/>
    </source>
</evidence>
<comment type="subcellular location">
    <subcellularLocation>
        <location evidence="1">Membrane</location>
        <topology evidence="1">Multi-pass membrane protein</topology>
    </subcellularLocation>
</comment>
<dbReference type="EMBL" id="JACOPH010000001">
    <property type="protein sequence ID" value="MBC5712903.1"/>
    <property type="molecule type" value="Genomic_DNA"/>
</dbReference>
<keyword evidence="4 6" id="KW-1133">Transmembrane helix</keyword>
<evidence type="ECO:0000313" key="8">
    <source>
        <dbReference type="Proteomes" id="UP000606720"/>
    </source>
</evidence>
<protein>
    <submittedName>
        <fullName evidence="7">AI-2E family transporter</fullName>
    </submittedName>
</protein>
<keyword evidence="5 6" id="KW-0472">Membrane</keyword>
<dbReference type="Pfam" id="PF01594">
    <property type="entry name" value="AI-2E_transport"/>
    <property type="match status" value="1"/>
</dbReference>
<organism evidence="7 8">
    <name type="scientific">Roseburia zhanii</name>
    <dbReference type="NCBI Taxonomy" id="2763064"/>
    <lineage>
        <taxon>Bacteria</taxon>
        <taxon>Bacillati</taxon>
        <taxon>Bacillota</taxon>
        <taxon>Clostridia</taxon>
        <taxon>Lachnospirales</taxon>
        <taxon>Lachnospiraceae</taxon>
        <taxon>Roseburia</taxon>
    </lineage>
</organism>
<dbReference type="Proteomes" id="UP000606720">
    <property type="component" value="Unassembled WGS sequence"/>
</dbReference>
<feature type="transmembrane region" description="Helical" evidence="6">
    <location>
        <begin position="200"/>
        <end position="223"/>
    </location>
</feature>
<dbReference type="GO" id="GO:0055085">
    <property type="term" value="P:transmembrane transport"/>
    <property type="evidence" value="ECO:0007669"/>
    <property type="project" value="TreeGrafter"/>
</dbReference>
<dbReference type="PANTHER" id="PTHR21716">
    <property type="entry name" value="TRANSMEMBRANE PROTEIN"/>
    <property type="match status" value="1"/>
</dbReference>
<feature type="transmembrane region" description="Helical" evidence="6">
    <location>
        <begin position="292"/>
        <end position="312"/>
    </location>
</feature>
<comment type="similarity">
    <text evidence="2">Belongs to the autoinducer-2 exporter (AI-2E) (TC 2.A.86) family.</text>
</comment>
<dbReference type="GO" id="GO:0016020">
    <property type="term" value="C:membrane"/>
    <property type="evidence" value="ECO:0007669"/>
    <property type="project" value="UniProtKB-SubCell"/>
</dbReference>
<dbReference type="AlphaFoldDB" id="A0A923LN44"/>
<keyword evidence="3 6" id="KW-0812">Transmembrane</keyword>
<comment type="caution">
    <text evidence="7">The sequence shown here is derived from an EMBL/GenBank/DDBJ whole genome shotgun (WGS) entry which is preliminary data.</text>
</comment>
<reference evidence="7" key="1">
    <citation type="submission" date="2020-08" db="EMBL/GenBank/DDBJ databases">
        <title>Genome public.</title>
        <authorList>
            <person name="Liu C."/>
            <person name="Sun Q."/>
        </authorList>
    </citation>
    <scope>NUCLEOTIDE SEQUENCE</scope>
    <source>
        <strain evidence="7">BX1005</strain>
    </source>
</reference>
<evidence type="ECO:0000313" key="7">
    <source>
        <dbReference type="EMBL" id="MBC5712903.1"/>
    </source>
</evidence>
<feature type="transmembrane region" description="Helical" evidence="6">
    <location>
        <begin position="12"/>
        <end position="44"/>
    </location>
</feature>
<feature type="transmembrane region" description="Helical" evidence="6">
    <location>
        <begin position="265"/>
        <end position="283"/>
    </location>
</feature>
<sequence>MNWEKGTKIAKLLLTIAAVYLGMQYLFPMVLPFLFAILFVRLLYPFAVKLENRYKMTKTVSRAIVYVLFLLILAAVAAGLLYLCYRLGSSCMKNMDSILCDAKSIFHTCCMRLEHMTGTSVENIQKILDTDVTKLTGNAMQYSKNAGCLAMGFFAKMFVSFIATFLMLNDYERLAAGVKKTTAGKYATQMSTHMKQAFGAYFKAQLFIIFLITTICIIGLFLLRIPCAFGIGFAIGLCDALPFLGTGTVFVPWALVAILLSEYRIAAGCFVIYLICSFIRQILEPRLVGKRLGVPPLFVLVSIYIGICVYGGKGVLLGPLSAFILYEVCYCSLREQ</sequence>
<name>A0A923LN44_9FIRM</name>
<keyword evidence="8" id="KW-1185">Reference proteome</keyword>
<evidence type="ECO:0000256" key="2">
    <source>
        <dbReference type="ARBA" id="ARBA00009773"/>
    </source>
</evidence>
<dbReference type="RefSeq" id="WP_186865936.1">
    <property type="nucleotide sequence ID" value="NZ_JACOPH010000001.1"/>
</dbReference>
<evidence type="ECO:0000256" key="5">
    <source>
        <dbReference type="ARBA" id="ARBA00023136"/>
    </source>
</evidence>
<feature type="transmembrane region" description="Helical" evidence="6">
    <location>
        <begin position="64"/>
        <end position="85"/>
    </location>
</feature>
<evidence type="ECO:0000256" key="6">
    <source>
        <dbReference type="SAM" id="Phobius"/>
    </source>
</evidence>
<evidence type="ECO:0000256" key="4">
    <source>
        <dbReference type="ARBA" id="ARBA00022989"/>
    </source>
</evidence>
<proteinExistence type="inferred from homology"/>
<gene>
    <name evidence="7" type="ORF">H8S17_01530</name>
</gene>
<dbReference type="InterPro" id="IPR002549">
    <property type="entry name" value="AI-2E-like"/>
</dbReference>